<dbReference type="InterPro" id="IPR012902">
    <property type="entry name" value="N_methyl_site"/>
</dbReference>
<sequence length="273" mass="30462">MISNSIFKLLRINPKHEKINPNIEFRISNFETNAKFKYQMFKTLTHSWKNWRCPFYNSQAGFTLIEIGIAIFILAIGLIGILTLFPIGINSTKKVTQNTNAAILSELAISDLKANDIVDIVGTMTAGQAYTYPDFNNINQDKQFEDSSVSTVSARYSWQAILKSINTTDTNLFRAQVVIFTDPLQFGTGTAGFAQDVDKKIVQYTSTLPSGLTSKYYIRADTGSDQFWYRINSINTGAAEITLEGPFLGAGTSTAFSTTDDIIDIYETMFAKH</sequence>
<keyword evidence="1" id="KW-0812">Transmembrane</keyword>
<evidence type="ECO:0000313" key="2">
    <source>
        <dbReference type="EMBL" id="KKL83231.1"/>
    </source>
</evidence>
<dbReference type="PROSITE" id="PS00409">
    <property type="entry name" value="PROKAR_NTER_METHYL"/>
    <property type="match status" value="1"/>
</dbReference>
<protein>
    <recommendedName>
        <fullName evidence="3">Prepilin-type N-terminal cleavage/methylation domain-containing protein</fullName>
    </recommendedName>
</protein>
<reference evidence="2" key="1">
    <citation type="journal article" date="2015" name="Nature">
        <title>Complex archaea that bridge the gap between prokaryotes and eukaryotes.</title>
        <authorList>
            <person name="Spang A."/>
            <person name="Saw J.H."/>
            <person name="Jorgensen S.L."/>
            <person name="Zaremba-Niedzwiedzka K."/>
            <person name="Martijn J."/>
            <person name="Lind A.E."/>
            <person name="van Eijk R."/>
            <person name="Schleper C."/>
            <person name="Guy L."/>
            <person name="Ettema T.J."/>
        </authorList>
    </citation>
    <scope>NUCLEOTIDE SEQUENCE</scope>
</reference>
<comment type="caution">
    <text evidence="2">The sequence shown here is derived from an EMBL/GenBank/DDBJ whole genome shotgun (WGS) entry which is preliminary data.</text>
</comment>
<feature type="transmembrane region" description="Helical" evidence="1">
    <location>
        <begin position="60"/>
        <end position="85"/>
    </location>
</feature>
<evidence type="ECO:0008006" key="3">
    <source>
        <dbReference type="Google" id="ProtNLM"/>
    </source>
</evidence>
<dbReference type="EMBL" id="LAZR01022040">
    <property type="protein sequence ID" value="KKL83231.1"/>
    <property type="molecule type" value="Genomic_DNA"/>
</dbReference>
<name>A0A0F9FY90_9ZZZZ</name>
<accession>A0A0F9FY90</accession>
<dbReference type="Pfam" id="PF07963">
    <property type="entry name" value="N_methyl"/>
    <property type="match status" value="1"/>
</dbReference>
<keyword evidence="1" id="KW-1133">Transmembrane helix</keyword>
<proteinExistence type="predicted"/>
<gene>
    <name evidence="2" type="ORF">LCGC14_1976830</name>
</gene>
<keyword evidence="1" id="KW-0472">Membrane</keyword>
<dbReference type="AlphaFoldDB" id="A0A0F9FY90"/>
<organism evidence="2">
    <name type="scientific">marine sediment metagenome</name>
    <dbReference type="NCBI Taxonomy" id="412755"/>
    <lineage>
        <taxon>unclassified sequences</taxon>
        <taxon>metagenomes</taxon>
        <taxon>ecological metagenomes</taxon>
    </lineage>
</organism>
<evidence type="ECO:0000256" key="1">
    <source>
        <dbReference type="SAM" id="Phobius"/>
    </source>
</evidence>